<dbReference type="Pfam" id="PF03033">
    <property type="entry name" value="Glyco_transf_28"/>
    <property type="match status" value="1"/>
</dbReference>
<dbReference type="InterPro" id="IPR002213">
    <property type="entry name" value="UDP_glucos_trans"/>
</dbReference>
<protein>
    <submittedName>
        <fullName evidence="3">Glycosyltransferase</fullName>
    </submittedName>
</protein>
<evidence type="ECO:0000313" key="3">
    <source>
        <dbReference type="EMBL" id="CPR08328.1"/>
    </source>
</evidence>
<feature type="domain" description="Glycosyltransferase family 28 N-terminal" evidence="1">
    <location>
        <begin position="7"/>
        <end position="75"/>
    </location>
</feature>
<dbReference type="Gene3D" id="3.40.50.2000">
    <property type="entry name" value="Glycogen Phosphorylase B"/>
    <property type="match status" value="2"/>
</dbReference>
<feature type="domain" description="Erythromycin biosynthesis protein CIII-like C-terminal" evidence="2">
    <location>
        <begin position="293"/>
        <end position="391"/>
    </location>
</feature>
<evidence type="ECO:0000259" key="1">
    <source>
        <dbReference type="Pfam" id="PF03033"/>
    </source>
</evidence>
<dbReference type="CDD" id="cd03784">
    <property type="entry name" value="GT1_Gtf-like"/>
    <property type="match status" value="1"/>
</dbReference>
<organism evidence="3 4">
    <name type="scientific">Mycobacterium bohemicum DSM 44277</name>
    <dbReference type="NCBI Taxonomy" id="1236609"/>
    <lineage>
        <taxon>Bacteria</taxon>
        <taxon>Bacillati</taxon>
        <taxon>Actinomycetota</taxon>
        <taxon>Actinomycetes</taxon>
        <taxon>Mycobacteriales</taxon>
        <taxon>Mycobacteriaceae</taxon>
        <taxon>Mycobacterium</taxon>
    </lineage>
</organism>
<dbReference type="GO" id="GO:0033072">
    <property type="term" value="P:vancomycin biosynthetic process"/>
    <property type="evidence" value="ECO:0007669"/>
    <property type="project" value="UniProtKB-ARBA"/>
</dbReference>
<dbReference type="GO" id="GO:0005975">
    <property type="term" value="P:carbohydrate metabolic process"/>
    <property type="evidence" value="ECO:0007669"/>
    <property type="project" value="InterPro"/>
</dbReference>
<keyword evidence="3" id="KW-0808">Transferase</keyword>
<dbReference type="SUPFAM" id="SSF53756">
    <property type="entry name" value="UDP-Glycosyltransferase/glycogen phosphorylase"/>
    <property type="match status" value="1"/>
</dbReference>
<gene>
    <name evidence="3" type="ORF">BN971_01242</name>
</gene>
<dbReference type="Pfam" id="PF06722">
    <property type="entry name" value="EryCIII-like_C"/>
    <property type="match status" value="1"/>
</dbReference>
<name>A0A0U0W3V1_MYCBE</name>
<dbReference type="InterPro" id="IPR050426">
    <property type="entry name" value="Glycosyltransferase_28"/>
</dbReference>
<dbReference type="GO" id="GO:0008194">
    <property type="term" value="F:UDP-glycosyltransferase activity"/>
    <property type="evidence" value="ECO:0007669"/>
    <property type="project" value="InterPro"/>
</dbReference>
<dbReference type="AlphaFoldDB" id="A0A0U0W3V1"/>
<evidence type="ECO:0000259" key="2">
    <source>
        <dbReference type="Pfam" id="PF06722"/>
    </source>
</evidence>
<dbReference type="PANTHER" id="PTHR48050">
    <property type="entry name" value="STEROL 3-BETA-GLUCOSYLTRANSFERASE"/>
    <property type="match status" value="1"/>
</dbReference>
<evidence type="ECO:0000313" key="4">
    <source>
        <dbReference type="Proteomes" id="UP000198875"/>
    </source>
</evidence>
<sequence length="425" mass="45878">MPAMKAVLAVHGTRGDVEPCAAVAAELQRRGHDVRMAVPPNLIGFVESAGLRAVAYGPDSHAQLDEEIFRSFWRIQNPLAILRPGAEFLTRGWAEMSTTLVSLAEGADLLVSGQTYQGVVANVSEHLNIPMAALHYFPQRVHGHLVPFVPPPVNRTAMRLLYGFYWWMTKDAEEAQRRALGLPPTRVSSAKRIERGSLEIQGYDDIYFPGLKEEWGGRRPFVGALTLELPTSTDDEVAAWVADGPAPIYFGFGSMRVESPADTVALISEVCAELGTRALICGGVTDVNGVPQPDNVKVVSEVNHAAIFPHCRAVVHHGGPGTLAAGMKAGVPTLVLWISAEQPVWAAQVIKLKIGKARRFAGTTKKTLVKDLRAILAPDYVNRAREMATRMTPSAVSVGKAADLLENEVFRGSQPASAGGTEKAR</sequence>
<dbReference type="Proteomes" id="UP000198875">
    <property type="component" value="Unassembled WGS sequence"/>
</dbReference>
<dbReference type="GO" id="GO:0016758">
    <property type="term" value="F:hexosyltransferase activity"/>
    <property type="evidence" value="ECO:0007669"/>
    <property type="project" value="InterPro"/>
</dbReference>
<dbReference type="EMBL" id="CSTD01000001">
    <property type="protein sequence ID" value="CPR08328.1"/>
    <property type="molecule type" value="Genomic_DNA"/>
</dbReference>
<dbReference type="FunFam" id="3.40.50.2000:FF:000009">
    <property type="entry name" value="Sterol 3-beta-glucosyltransferase UGT80A2"/>
    <property type="match status" value="1"/>
</dbReference>
<dbReference type="InterPro" id="IPR010610">
    <property type="entry name" value="EryCIII-like_C"/>
</dbReference>
<proteinExistence type="predicted"/>
<reference evidence="3 4" key="1">
    <citation type="submission" date="2015-03" db="EMBL/GenBank/DDBJ databases">
        <authorList>
            <person name="Murphy D."/>
        </authorList>
    </citation>
    <scope>NUCLEOTIDE SEQUENCE [LARGE SCALE GENOMIC DNA]</scope>
    <source>
        <strain evidence="3 4">DSM 44277</strain>
    </source>
</reference>
<dbReference type="InterPro" id="IPR004276">
    <property type="entry name" value="GlycoTrans_28_N"/>
</dbReference>
<dbReference type="PANTHER" id="PTHR48050:SF13">
    <property type="entry name" value="STEROL 3-BETA-GLUCOSYLTRANSFERASE UGT80A2"/>
    <property type="match status" value="1"/>
</dbReference>
<accession>A0A0U0W3V1</accession>